<accession>A0ACC0HD34</accession>
<dbReference type="EMBL" id="CM045762">
    <property type="protein sequence ID" value="KAI8011125.1"/>
    <property type="molecule type" value="Genomic_DNA"/>
</dbReference>
<dbReference type="Proteomes" id="UP001060215">
    <property type="component" value="Chromosome 5"/>
</dbReference>
<sequence>MVSQRNIVGVEDESLKSTKELQEAGIKFEKNEERDLFDIRFVNGIMEIPTLHVEDNTEPFLRNMVAYEQYLPDTSRNYFTAYFVFMDNLVNTSEDVEILTHHGIIRNLLGDSEVVATMLNKLGNNVVASYVGYEEVYNNVNKHCRVKWNLWLAILRRKYFNNPWALILFLAAIVLLLLTVLQTIFSIHPVGKSN</sequence>
<evidence type="ECO:0000313" key="1">
    <source>
        <dbReference type="EMBL" id="KAI8011125.1"/>
    </source>
</evidence>
<organism evidence="1 2">
    <name type="scientific">Camellia lanceoleosa</name>
    <dbReference type="NCBI Taxonomy" id="1840588"/>
    <lineage>
        <taxon>Eukaryota</taxon>
        <taxon>Viridiplantae</taxon>
        <taxon>Streptophyta</taxon>
        <taxon>Embryophyta</taxon>
        <taxon>Tracheophyta</taxon>
        <taxon>Spermatophyta</taxon>
        <taxon>Magnoliopsida</taxon>
        <taxon>eudicotyledons</taxon>
        <taxon>Gunneridae</taxon>
        <taxon>Pentapetalae</taxon>
        <taxon>asterids</taxon>
        <taxon>Ericales</taxon>
        <taxon>Theaceae</taxon>
        <taxon>Camellia</taxon>
    </lineage>
</organism>
<keyword evidence="2" id="KW-1185">Reference proteome</keyword>
<proteinExistence type="predicted"/>
<gene>
    <name evidence="1" type="ORF">LOK49_LG06G02482</name>
</gene>
<name>A0ACC0HD34_9ERIC</name>
<comment type="caution">
    <text evidence="1">The sequence shown here is derived from an EMBL/GenBank/DDBJ whole genome shotgun (WGS) entry which is preliminary data.</text>
</comment>
<evidence type="ECO:0000313" key="2">
    <source>
        <dbReference type="Proteomes" id="UP001060215"/>
    </source>
</evidence>
<protein>
    <submittedName>
        <fullName evidence="1">UPF0481 protein</fullName>
    </submittedName>
</protein>
<reference evidence="1 2" key="1">
    <citation type="journal article" date="2022" name="Plant J.">
        <title>Chromosome-level genome of Camellia lanceoleosa provides a valuable resource for understanding genome evolution and self-incompatibility.</title>
        <authorList>
            <person name="Gong W."/>
            <person name="Xiao S."/>
            <person name="Wang L."/>
            <person name="Liao Z."/>
            <person name="Chang Y."/>
            <person name="Mo W."/>
            <person name="Hu G."/>
            <person name="Li W."/>
            <person name="Zhao G."/>
            <person name="Zhu H."/>
            <person name="Hu X."/>
            <person name="Ji K."/>
            <person name="Xiang X."/>
            <person name="Song Q."/>
            <person name="Yuan D."/>
            <person name="Jin S."/>
            <person name="Zhang L."/>
        </authorList>
    </citation>
    <scope>NUCLEOTIDE SEQUENCE [LARGE SCALE GENOMIC DNA]</scope>
    <source>
        <strain evidence="1">SQ_2022a</strain>
    </source>
</reference>